<evidence type="ECO:0000256" key="2">
    <source>
        <dbReference type="PIRSR" id="PIRSR005962-1"/>
    </source>
</evidence>
<comment type="cofactor">
    <cofactor evidence="2">
        <name>Mn(2+)</name>
        <dbReference type="ChEBI" id="CHEBI:29035"/>
    </cofactor>
    <text evidence="2">The Mn(2+) ion enhances activity.</text>
</comment>
<dbReference type="InterPro" id="IPR036264">
    <property type="entry name" value="Bact_exopeptidase_dim_dom"/>
</dbReference>
<accession>A0A1I6XN80</accession>
<dbReference type="InterPro" id="IPR002933">
    <property type="entry name" value="Peptidase_M20"/>
</dbReference>
<protein>
    <submittedName>
        <fullName evidence="3">Amidohydrolase</fullName>
    </submittedName>
</protein>
<dbReference type="NCBIfam" id="TIGR01891">
    <property type="entry name" value="amidohydrolases"/>
    <property type="match status" value="1"/>
</dbReference>
<dbReference type="RefSeq" id="WP_054782500.1">
    <property type="nucleotide sequence ID" value="NZ_FPBD01000001.1"/>
</dbReference>
<dbReference type="SUPFAM" id="SSF55031">
    <property type="entry name" value="Bacterial exopeptidase dimerisation domain"/>
    <property type="match status" value="1"/>
</dbReference>
<reference evidence="4" key="1">
    <citation type="submission" date="2016-10" db="EMBL/GenBank/DDBJ databases">
        <authorList>
            <person name="Varghese N."/>
            <person name="Submissions S."/>
        </authorList>
    </citation>
    <scope>NUCLEOTIDE SEQUENCE [LARGE SCALE GENOMIC DNA]</scope>
    <source>
        <strain evidence="4">DSM 17465</strain>
    </source>
</reference>
<evidence type="ECO:0000313" key="4">
    <source>
        <dbReference type="Proteomes" id="UP000183371"/>
    </source>
</evidence>
<gene>
    <name evidence="3" type="ORF">SAMN05444141_101289</name>
</gene>
<name>A0A1I6XN80_9HYPH</name>
<dbReference type="Gene3D" id="3.30.70.360">
    <property type="match status" value="1"/>
</dbReference>
<feature type="binding site" evidence="2">
    <location>
        <position position="107"/>
    </location>
    <ligand>
        <name>Mn(2+)</name>
        <dbReference type="ChEBI" id="CHEBI:29035"/>
        <label>2</label>
    </ligand>
</feature>
<dbReference type="EMBL" id="FPBD01000001">
    <property type="protein sequence ID" value="SFT39204.1"/>
    <property type="molecule type" value="Genomic_DNA"/>
</dbReference>
<dbReference type="GO" id="GO:0016787">
    <property type="term" value="F:hydrolase activity"/>
    <property type="evidence" value="ECO:0007669"/>
    <property type="project" value="UniProtKB-KW"/>
</dbReference>
<feature type="binding site" evidence="2">
    <location>
        <position position="360"/>
    </location>
    <ligand>
        <name>Mn(2+)</name>
        <dbReference type="ChEBI" id="CHEBI:29035"/>
        <label>2</label>
    </ligand>
</feature>
<keyword evidence="2" id="KW-0479">Metal-binding</keyword>
<feature type="binding site" evidence="2">
    <location>
        <position position="140"/>
    </location>
    <ligand>
        <name>Mn(2+)</name>
        <dbReference type="ChEBI" id="CHEBI:29035"/>
        <label>2</label>
    </ligand>
</feature>
<evidence type="ECO:0000256" key="1">
    <source>
        <dbReference type="ARBA" id="ARBA00022801"/>
    </source>
</evidence>
<dbReference type="PIRSF" id="PIRSF005962">
    <property type="entry name" value="Pept_M20D_amidohydro"/>
    <property type="match status" value="1"/>
</dbReference>
<dbReference type="SUPFAM" id="SSF53187">
    <property type="entry name" value="Zn-dependent exopeptidases"/>
    <property type="match status" value="1"/>
</dbReference>
<keyword evidence="2" id="KW-0464">Manganese</keyword>
<dbReference type="GO" id="GO:0046872">
    <property type="term" value="F:metal ion binding"/>
    <property type="evidence" value="ECO:0007669"/>
    <property type="project" value="UniProtKB-KW"/>
</dbReference>
<feature type="binding site" evidence="2">
    <location>
        <position position="105"/>
    </location>
    <ligand>
        <name>Mn(2+)</name>
        <dbReference type="ChEBI" id="CHEBI:29035"/>
        <label>2</label>
    </ligand>
</feature>
<proteinExistence type="predicted"/>
<dbReference type="InterPro" id="IPR017439">
    <property type="entry name" value="Amidohydrolase"/>
</dbReference>
<dbReference type="AlphaFoldDB" id="A0A1I6XN80"/>
<keyword evidence="4" id="KW-1185">Reference proteome</keyword>
<dbReference type="Proteomes" id="UP000183371">
    <property type="component" value="Unassembled WGS sequence"/>
</dbReference>
<dbReference type="PANTHER" id="PTHR11014">
    <property type="entry name" value="PEPTIDASE M20 FAMILY MEMBER"/>
    <property type="match status" value="1"/>
</dbReference>
<keyword evidence="1 3" id="KW-0378">Hydrolase</keyword>
<organism evidence="3 4">
    <name type="scientific">Pseudovibrio denitrificans</name>
    <dbReference type="NCBI Taxonomy" id="258256"/>
    <lineage>
        <taxon>Bacteria</taxon>
        <taxon>Pseudomonadati</taxon>
        <taxon>Pseudomonadota</taxon>
        <taxon>Alphaproteobacteria</taxon>
        <taxon>Hyphomicrobiales</taxon>
        <taxon>Stappiaceae</taxon>
        <taxon>Pseudovibrio</taxon>
    </lineage>
</organism>
<dbReference type="Gene3D" id="3.40.630.10">
    <property type="entry name" value="Zn peptidases"/>
    <property type="match status" value="1"/>
</dbReference>
<evidence type="ECO:0000313" key="3">
    <source>
        <dbReference type="EMBL" id="SFT39204.1"/>
    </source>
</evidence>
<feature type="binding site" evidence="2">
    <location>
        <position position="166"/>
    </location>
    <ligand>
        <name>Mn(2+)</name>
        <dbReference type="ChEBI" id="CHEBI:29035"/>
        <label>2</label>
    </ligand>
</feature>
<dbReference type="PANTHER" id="PTHR11014:SF169">
    <property type="entry name" value="CLAN MH, FAMILY M20, PEPTIDASE T-LIKE METALLOPEPTIDASE"/>
    <property type="match status" value="1"/>
</dbReference>
<sequence>MLDAAVKALSDEQLEELTKVRQTLHMSPEASGEEEQTARFVVEQLKQIGADRVVSGIGGFGVIAEYQGAADGPTVMIRCELDGLPIEEISEVPYRSQVPGRGHLCGHDGHMVMVLGVAHMLAKYPPQKGRVLLMFQPAEETGAGAPAVIADQKFAEFRPDFAFSLHNLPGRPMGEVSICREYANCASRGMQINLRGKSSHAAAPEDGLSPATAMATLMGVLAELGAGGEMNDQFALSTLTHARLGEPTFGIAPGFGELRVTLRSISDALMDDMVARAEQAVARATKDLEVSISWHDIFLACVNHPESRDHIIKAAKYNGAALKELDFPMRWSEDFGRFGLDGAKSAMFFLGSGENQPQLHNPDYDFPDKLIPVGTAMFTTLIDQLLGLND</sequence>
<dbReference type="Pfam" id="PF01546">
    <property type="entry name" value="Peptidase_M20"/>
    <property type="match status" value="1"/>
</dbReference>